<name>A0ABR0QTY6_GOSAR</name>
<keyword evidence="2" id="KW-1185">Reference proteome</keyword>
<reference evidence="1 2" key="1">
    <citation type="submission" date="2023-03" db="EMBL/GenBank/DDBJ databases">
        <title>WGS of Gossypium arboreum.</title>
        <authorList>
            <person name="Yu D."/>
        </authorList>
    </citation>
    <scope>NUCLEOTIDE SEQUENCE [LARGE SCALE GENOMIC DNA]</scope>
    <source>
        <tissue evidence="1">Leaf</tissue>
    </source>
</reference>
<comment type="caution">
    <text evidence="1">The sequence shown here is derived from an EMBL/GenBank/DDBJ whole genome shotgun (WGS) entry which is preliminary data.</text>
</comment>
<accession>A0ABR0QTY6</accession>
<gene>
    <name evidence="1" type="ORF">PVK06_005164</name>
</gene>
<organism evidence="1 2">
    <name type="scientific">Gossypium arboreum</name>
    <name type="common">Tree cotton</name>
    <name type="synonym">Gossypium nanking</name>
    <dbReference type="NCBI Taxonomy" id="29729"/>
    <lineage>
        <taxon>Eukaryota</taxon>
        <taxon>Viridiplantae</taxon>
        <taxon>Streptophyta</taxon>
        <taxon>Embryophyta</taxon>
        <taxon>Tracheophyta</taxon>
        <taxon>Spermatophyta</taxon>
        <taxon>Magnoliopsida</taxon>
        <taxon>eudicotyledons</taxon>
        <taxon>Gunneridae</taxon>
        <taxon>Pentapetalae</taxon>
        <taxon>rosids</taxon>
        <taxon>malvids</taxon>
        <taxon>Malvales</taxon>
        <taxon>Malvaceae</taxon>
        <taxon>Malvoideae</taxon>
        <taxon>Gossypium</taxon>
    </lineage>
</organism>
<dbReference type="EMBL" id="JARKNE010000002">
    <property type="protein sequence ID" value="KAK5842773.1"/>
    <property type="molecule type" value="Genomic_DNA"/>
</dbReference>
<proteinExistence type="predicted"/>
<protein>
    <submittedName>
        <fullName evidence="1">Uncharacterized protein</fullName>
    </submittedName>
</protein>
<dbReference type="Proteomes" id="UP001358586">
    <property type="component" value="Chromosome 2"/>
</dbReference>
<evidence type="ECO:0000313" key="2">
    <source>
        <dbReference type="Proteomes" id="UP001358586"/>
    </source>
</evidence>
<sequence length="133" mass="15562">MFDSPYLSAAKEDKKHLTKTIDKCYNNPKYFQIQAGIDLMSTARHVLQDQTYKLSTDGRRIVADKNSMIQKSRDEESIQLLKKIVDMEIDDFPSEIIEEIKNTWETWNSPRLSPESLHLDEIETWNLDNIQEG</sequence>
<evidence type="ECO:0000313" key="1">
    <source>
        <dbReference type="EMBL" id="KAK5842773.1"/>
    </source>
</evidence>